<dbReference type="SUPFAM" id="SSF51735">
    <property type="entry name" value="NAD(P)-binding Rossmann-fold domains"/>
    <property type="match status" value="1"/>
</dbReference>
<organism evidence="5 6">
    <name type="scientific">Anaeramoeba flamelloides</name>
    <dbReference type="NCBI Taxonomy" id="1746091"/>
    <lineage>
        <taxon>Eukaryota</taxon>
        <taxon>Metamonada</taxon>
        <taxon>Anaeramoebidae</taxon>
        <taxon>Anaeramoeba</taxon>
    </lineage>
</organism>
<dbReference type="GO" id="GO:0016616">
    <property type="term" value="F:oxidoreductase activity, acting on the CH-OH group of donors, NAD or NADP as acceptor"/>
    <property type="evidence" value="ECO:0007669"/>
    <property type="project" value="InterPro"/>
</dbReference>
<evidence type="ECO:0000313" key="6">
    <source>
        <dbReference type="Proteomes" id="UP001146793"/>
    </source>
</evidence>
<dbReference type="Gene3D" id="3.40.50.720">
    <property type="entry name" value="NAD(P)-binding Rossmann-like Domain"/>
    <property type="match status" value="2"/>
</dbReference>
<gene>
    <name evidence="5" type="ORF">M0812_24189</name>
</gene>
<sequence length="344" mass="38239">MFNNFFSRSFSSSVSSLKPKIFVTRPLPSTVILKLLPHFNLDIYKSKYPSETVLEARLTDCDGLMCFDGDRVPSSLISHPSFSNIKIIAQVGSVLRHLSVETATEYGIPVCVCPSPFTESTADLNLLLMLTVSRRIKESDQFLRDGKWEAWDPKLLIGGGLYGKTLGIIGGGSAGIAQAIAKRARAFDMQIIAQHFRESNNNTLERAPVSIETILKKSDFLTLAPPIRESDIIDGKFGYDHIELMKPSSYLISTISSSHLDLKSITKALKKKTIAGIGLAISQKDLHLISQVKDYNSLALMPPIDKFQILNETNTQAFMIAKTLIHFFDQTTNPPYIINPEVFR</sequence>
<comment type="caution">
    <text evidence="5">The sequence shown here is derived from an EMBL/GenBank/DDBJ whole genome shotgun (WGS) entry which is preliminary data.</text>
</comment>
<dbReference type="Proteomes" id="UP001146793">
    <property type="component" value="Unassembled WGS sequence"/>
</dbReference>
<reference evidence="5" key="1">
    <citation type="submission" date="2022-08" db="EMBL/GenBank/DDBJ databases">
        <title>Novel sulphate-reducing endosymbionts in the free-living metamonad Anaeramoeba.</title>
        <authorList>
            <person name="Jerlstrom-Hultqvist J."/>
            <person name="Cepicka I."/>
            <person name="Gallot-Lavallee L."/>
            <person name="Salas-Leiva D."/>
            <person name="Curtis B.A."/>
            <person name="Zahonova K."/>
            <person name="Pipaliya S."/>
            <person name="Dacks J."/>
            <person name="Roger A.J."/>
        </authorList>
    </citation>
    <scope>NUCLEOTIDE SEQUENCE</scope>
    <source>
        <strain evidence="5">Busselton2</strain>
    </source>
</reference>
<dbReference type="GO" id="GO:0051287">
    <property type="term" value="F:NAD binding"/>
    <property type="evidence" value="ECO:0007669"/>
    <property type="project" value="InterPro"/>
</dbReference>
<dbReference type="EMBL" id="JANTQA010000057">
    <property type="protein sequence ID" value="KAJ3428854.1"/>
    <property type="molecule type" value="Genomic_DNA"/>
</dbReference>
<evidence type="ECO:0000256" key="2">
    <source>
        <dbReference type="ARBA" id="ARBA00023002"/>
    </source>
</evidence>
<dbReference type="Pfam" id="PF02826">
    <property type="entry name" value="2-Hacid_dh_C"/>
    <property type="match status" value="1"/>
</dbReference>
<evidence type="ECO:0000259" key="4">
    <source>
        <dbReference type="Pfam" id="PF02826"/>
    </source>
</evidence>
<dbReference type="PANTHER" id="PTHR42789">
    <property type="entry name" value="D-ISOMER SPECIFIC 2-HYDROXYACID DEHYDROGENASE FAMILY PROTEIN (AFU_ORTHOLOGUE AFUA_6G10090)"/>
    <property type="match status" value="1"/>
</dbReference>
<dbReference type="InterPro" id="IPR050857">
    <property type="entry name" value="D-2-hydroxyacid_DH"/>
</dbReference>
<name>A0AAV7YJJ7_9EUKA</name>
<evidence type="ECO:0000256" key="3">
    <source>
        <dbReference type="ARBA" id="ARBA00023027"/>
    </source>
</evidence>
<evidence type="ECO:0000313" key="5">
    <source>
        <dbReference type="EMBL" id="KAJ3428854.1"/>
    </source>
</evidence>
<proteinExistence type="inferred from homology"/>
<dbReference type="PANTHER" id="PTHR42789:SF1">
    <property type="entry name" value="D-ISOMER SPECIFIC 2-HYDROXYACID DEHYDROGENASE FAMILY PROTEIN (AFU_ORTHOLOGUE AFUA_6G10090)"/>
    <property type="match status" value="1"/>
</dbReference>
<dbReference type="InterPro" id="IPR036291">
    <property type="entry name" value="NAD(P)-bd_dom_sf"/>
</dbReference>
<dbReference type="SUPFAM" id="SSF52283">
    <property type="entry name" value="Formate/glycerate dehydrogenase catalytic domain-like"/>
    <property type="match status" value="1"/>
</dbReference>
<keyword evidence="2" id="KW-0560">Oxidoreductase</keyword>
<feature type="domain" description="D-isomer specific 2-hydroxyacid dehydrogenase NAD-binding" evidence="4">
    <location>
        <begin position="127"/>
        <end position="279"/>
    </location>
</feature>
<keyword evidence="3" id="KW-0520">NAD</keyword>
<accession>A0AAV7YJJ7</accession>
<comment type="similarity">
    <text evidence="1">Belongs to the D-isomer specific 2-hydroxyacid dehydrogenase family.</text>
</comment>
<evidence type="ECO:0000256" key="1">
    <source>
        <dbReference type="ARBA" id="ARBA00005854"/>
    </source>
</evidence>
<dbReference type="AlphaFoldDB" id="A0AAV7YJJ7"/>
<protein>
    <recommendedName>
        <fullName evidence="4">D-isomer specific 2-hydroxyacid dehydrogenase NAD-binding domain-containing protein</fullName>
    </recommendedName>
</protein>
<dbReference type="InterPro" id="IPR006140">
    <property type="entry name" value="D-isomer_DH_NAD-bd"/>
</dbReference>